<dbReference type="OrthoDB" id="5777131at2759"/>
<dbReference type="PANTHER" id="PTHR31340:SF3">
    <property type="entry name" value="MITOCHONDRIAL GENOME MAINTENANCE EXONUCLEASE 1"/>
    <property type="match status" value="1"/>
</dbReference>
<organism evidence="8 9">
    <name type="scientific">Gadus morhua</name>
    <name type="common">Atlantic cod</name>
    <dbReference type="NCBI Taxonomy" id="8049"/>
    <lineage>
        <taxon>Eukaryota</taxon>
        <taxon>Metazoa</taxon>
        <taxon>Chordata</taxon>
        <taxon>Craniata</taxon>
        <taxon>Vertebrata</taxon>
        <taxon>Euteleostomi</taxon>
        <taxon>Actinopterygii</taxon>
        <taxon>Neopterygii</taxon>
        <taxon>Teleostei</taxon>
        <taxon>Neoteleostei</taxon>
        <taxon>Acanthomorphata</taxon>
        <taxon>Zeiogadaria</taxon>
        <taxon>Gadariae</taxon>
        <taxon>Gadiformes</taxon>
        <taxon>Gadoidei</taxon>
        <taxon>Gadidae</taxon>
        <taxon>Gadus</taxon>
    </lineage>
</organism>
<accession>A0A8C5C825</accession>
<dbReference type="OMA" id="DCVAKYQ"/>
<evidence type="ECO:0000256" key="2">
    <source>
        <dbReference type="ARBA" id="ARBA00022763"/>
    </source>
</evidence>
<dbReference type="RefSeq" id="XP_030234749.1">
    <property type="nucleotide sequence ID" value="XM_030378889.1"/>
</dbReference>
<keyword evidence="6" id="KW-0234">DNA repair</keyword>
<protein>
    <recommendedName>
        <fullName evidence="7">Mitochondrial genome maintenance exonuclease 1</fullName>
        <ecNumber evidence="7">3.1.-.-</ecNumber>
    </recommendedName>
</protein>
<evidence type="ECO:0000256" key="7">
    <source>
        <dbReference type="HAMAP-Rule" id="MF_03030"/>
    </source>
</evidence>
<evidence type="ECO:0000256" key="5">
    <source>
        <dbReference type="ARBA" id="ARBA00023128"/>
    </source>
</evidence>
<dbReference type="GO" id="GO:0008297">
    <property type="term" value="F:single-stranded DNA exodeoxyribonuclease activity"/>
    <property type="evidence" value="ECO:0007669"/>
    <property type="project" value="UniProtKB-UniRule"/>
</dbReference>
<dbReference type="GO" id="GO:0043504">
    <property type="term" value="P:mitochondrial DNA repair"/>
    <property type="evidence" value="ECO:0007669"/>
    <property type="project" value="UniProtKB-UniRule"/>
</dbReference>
<keyword evidence="3 7" id="KW-0378">Hydrolase</keyword>
<comment type="function">
    <text evidence="7">Metal-dependent single-stranded DNA (ssDNA) exonuclease involved in mitochondrial genome maintenance. Has preference for 5'-3' exonuclease activity. Necessary for maintenance of proper 7S DNA levels. Probably involved in mitochondrial DNA (mtDNA) repair.</text>
</comment>
<keyword evidence="2" id="KW-0227">DNA damage</keyword>
<reference evidence="8" key="1">
    <citation type="submission" date="2025-08" db="UniProtKB">
        <authorList>
            <consortium name="Ensembl"/>
        </authorList>
    </citation>
    <scope>IDENTIFICATION</scope>
</reference>
<dbReference type="GO" id="GO:0005739">
    <property type="term" value="C:mitochondrion"/>
    <property type="evidence" value="ECO:0007669"/>
    <property type="project" value="UniProtKB-SubCell"/>
</dbReference>
<feature type="active site" evidence="7">
    <location>
        <position position="264"/>
    </location>
</feature>
<keyword evidence="1 7" id="KW-0540">Nuclease</keyword>
<dbReference type="GeneTree" id="ENSGT00390000003349"/>
<dbReference type="PANTHER" id="PTHR31340">
    <property type="entry name" value="MITOCHONDRIAL GENOME MAINTENANCE EXONUCLEASE 1"/>
    <property type="match status" value="1"/>
</dbReference>
<proteinExistence type="inferred from homology"/>
<dbReference type="EC" id="3.1.-.-" evidence="7"/>
<evidence type="ECO:0000313" key="9">
    <source>
        <dbReference type="Proteomes" id="UP000694546"/>
    </source>
</evidence>
<dbReference type="InterPro" id="IPR011604">
    <property type="entry name" value="PDDEXK-like_dom_sf"/>
</dbReference>
<dbReference type="HAMAP" id="MF_03030">
    <property type="entry name" value="MGME1"/>
    <property type="match status" value="1"/>
</dbReference>
<evidence type="ECO:0000256" key="6">
    <source>
        <dbReference type="ARBA" id="ARBA00023204"/>
    </source>
</evidence>
<dbReference type="Ensembl" id="ENSGMOT00000037673.1">
    <property type="protein sequence ID" value="ENSGMOP00000057400.1"/>
    <property type="gene ID" value="ENSGMOG00000034079.1"/>
</dbReference>
<dbReference type="GO" id="GO:0006264">
    <property type="term" value="P:mitochondrial DNA replication"/>
    <property type="evidence" value="ECO:0007669"/>
    <property type="project" value="TreeGrafter"/>
</dbReference>
<keyword evidence="5 7" id="KW-0496">Mitochondrion</keyword>
<evidence type="ECO:0000256" key="3">
    <source>
        <dbReference type="ARBA" id="ARBA00022801"/>
    </source>
</evidence>
<gene>
    <name evidence="7 8" type="primary">MGME1</name>
    <name evidence="8" type="synonym">mgme1</name>
</gene>
<feature type="active site" evidence="7">
    <location>
        <position position="249"/>
    </location>
</feature>
<feature type="active site" evidence="7">
    <location>
        <position position="262"/>
    </location>
</feature>
<dbReference type="AlphaFoldDB" id="A0A8C5C825"/>
<evidence type="ECO:0000256" key="4">
    <source>
        <dbReference type="ARBA" id="ARBA00022839"/>
    </source>
</evidence>
<dbReference type="GeneID" id="115559795"/>
<evidence type="ECO:0000256" key="1">
    <source>
        <dbReference type="ARBA" id="ARBA00022722"/>
    </source>
</evidence>
<dbReference type="Proteomes" id="UP000694546">
    <property type="component" value="Chromosome 15"/>
</dbReference>
<dbReference type="FunFam" id="3.90.320.10:FF:000005">
    <property type="entry name" value="Mitochondrial genome maintenance exonuclease 1"/>
    <property type="match status" value="1"/>
</dbReference>
<reference evidence="8" key="2">
    <citation type="submission" date="2025-09" db="UniProtKB">
        <authorList>
            <consortium name="Ensembl"/>
        </authorList>
    </citation>
    <scope>IDENTIFICATION</scope>
</reference>
<keyword evidence="4 7" id="KW-0269">Exonuclease</keyword>
<comment type="subcellular location">
    <subcellularLocation>
        <location evidence="7">Mitochondrion</location>
    </subcellularLocation>
</comment>
<evidence type="ECO:0000313" key="8">
    <source>
        <dbReference type="Ensembl" id="ENSGMOP00000057400.1"/>
    </source>
</evidence>
<dbReference type="Gene3D" id="3.90.320.10">
    <property type="match status" value="1"/>
</dbReference>
<keyword evidence="9" id="KW-1185">Reference proteome</keyword>
<comment type="similarity">
    <text evidence="7">Belongs to the MGME1 family.</text>
</comment>
<name>A0A8C5C825_GADMO</name>
<sequence>MYGYQLLRFGKHLTSTGFASRRIPQCVYHSQNFSTFNFSLSPKRNSPYSSVDSERYSSLIKSVVKSRVSSQTPESLDVENDHIYGPVVKSQTQVQRHESREPKVIWPLINCERADTFEGDVGPLTRISLERGPRRSMVPSVTRILQRTLSPEQLFYLERWKKRMIADLGEEGFKEYSECLFRNGHLFHNAVEDILTAEKKDTDPSDAFGSPEVEGFVDSVSHMLEDVSGVRAIESTVRHGSLNYLGIVDCVARYRGVLCVIEWKTSERPKPYLSNTYDNPLQVAAYAGALNNDDNYNYQVENGLIVVAYKDGSPAHVHQLGSELLLEFWQKWLLRLEDFVDQK</sequence>